<feature type="transmembrane region" description="Helical" evidence="1">
    <location>
        <begin position="53"/>
        <end position="77"/>
    </location>
</feature>
<gene>
    <name evidence="2" type="ORF">GCM10023200_58240</name>
</gene>
<organism evidence="2 3">
    <name type="scientific">Actinomycetospora chlora</name>
    <dbReference type="NCBI Taxonomy" id="663608"/>
    <lineage>
        <taxon>Bacteria</taxon>
        <taxon>Bacillati</taxon>
        <taxon>Actinomycetota</taxon>
        <taxon>Actinomycetes</taxon>
        <taxon>Pseudonocardiales</taxon>
        <taxon>Pseudonocardiaceae</taxon>
        <taxon>Actinomycetospora</taxon>
    </lineage>
</organism>
<sequence length="129" mass="14098">MTPDPGGYAPDPVLVTIGDISVTSEYVLSPQGRVPVGQVYWTLTDQSRTTSEIPTWAIVLAIVFAVFCLLGLLFLLVKEERTTGWAQVGVQGPGFFHATQLPVTSPYDMARYQDMVNYARSVTASRSGR</sequence>
<comment type="caution">
    <text evidence="2">The sequence shown here is derived from an EMBL/GenBank/DDBJ whole genome shotgun (WGS) entry which is preliminary data.</text>
</comment>
<keyword evidence="1" id="KW-0472">Membrane</keyword>
<keyword evidence="3" id="KW-1185">Reference proteome</keyword>
<evidence type="ECO:0000313" key="2">
    <source>
        <dbReference type="EMBL" id="GAA4812812.1"/>
    </source>
</evidence>
<evidence type="ECO:0000256" key="1">
    <source>
        <dbReference type="SAM" id="Phobius"/>
    </source>
</evidence>
<reference evidence="3" key="1">
    <citation type="journal article" date="2019" name="Int. J. Syst. Evol. Microbiol.">
        <title>The Global Catalogue of Microorganisms (GCM) 10K type strain sequencing project: providing services to taxonomists for standard genome sequencing and annotation.</title>
        <authorList>
            <consortium name="The Broad Institute Genomics Platform"/>
            <consortium name="The Broad Institute Genome Sequencing Center for Infectious Disease"/>
            <person name="Wu L."/>
            <person name="Ma J."/>
        </authorList>
    </citation>
    <scope>NUCLEOTIDE SEQUENCE [LARGE SCALE GENOMIC DNA]</scope>
    <source>
        <strain evidence="3">JCM 17979</strain>
    </source>
</reference>
<protein>
    <recommendedName>
        <fullName evidence="4">ResB-like domain-containing protein</fullName>
    </recommendedName>
</protein>
<dbReference type="RefSeq" id="WP_345424721.1">
    <property type="nucleotide sequence ID" value="NZ_BAABHO010000083.1"/>
</dbReference>
<keyword evidence="1" id="KW-1133">Transmembrane helix</keyword>
<accession>A0ABP9CLJ4</accession>
<dbReference type="Proteomes" id="UP001500928">
    <property type="component" value="Unassembled WGS sequence"/>
</dbReference>
<evidence type="ECO:0008006" key="4">
    <source>
        <dbReference type="Google" id="ProtNLM"/>
    </source>
</evidence>
<dbReference type="EMBL" id="BAABHO010000083">
    <property type="protein sequence ID" value="GAA4812812.1"/>
    <property type="molecule type" value="Genomic_DNA"/>
</dbReference>
<name>A0ABP9CLJ4_9PSEU</name>
<evidence type="ECO:0000313" key="3">
    <source>
        <dbReference type="Proteomes" id="UP001500928"/>
    </source>
</evidence>
<keyword evidence="1" id="KW-0812">Transmembrane</keyword>
<proteinExistence type="predicted"/>